<dbReference type="Proteomes" id="UP001597525">
    <property type="component" value="Unassembled WGS sequence"/>
</dbReference>
<dbReference type="Gene3D" id="3.40.710.10">
    <property type="entry name" value="DD-peptidase/beta-lactamase superfamily"/>
    <property type="match status" value="1"/>
</dbReference>
<evidence type="ECO:0000313" key="6">
    <source>
        <dbReference type="EMBL" id="MFD2969072.1"/>
    </source>
</evidence>
<feature type="chain" id="PRO_5045694677" description="beta-lactamase" evidence="4">
    <location>
        <begin position="22"/>
        <end position="300"/>
    </location>
</feature>
<dbReference type="PANTHER" id="PTHR35333">
    <property type="entry name" value="BETA-LACTAMASE"/>
    <property type="match status" value="1"/>
</dbReference>
<accession>A0ABW6BIF1</accession>
<proteinExistence type="inferred from homology"/>
<dbReference type="GO" id="GO:0008800">
    <property type="term" value="F:beta-lactamase activity"/>
    <property type="evidence" value="ECO:0007669"/>
    <property type="project" value="UniProtKB-EC"/>
</dbReference>
<comment type="similarity">
    <text evidence="2">Belongs to the class-A beta-lactamase family.</text>
</comment>
<organism evidence="6 7">
    <name type="scientific">Sphingobacterium bambusae</name>
    <dbReference type="NCBI Taxonomy" id="662858"/>
    <lineage>
        <taxon>Bacteria</taxon>
        <taxon>Pseudomonadati</taxon>
        <taxon>Bacteroidota</taxon>
        <taxon>Sphingobacteriia</taxon>
        <taxon>Sphingobacteriales</taxon>
        <taxon>Sphingobacteriaceae</taxon>
        <taxon>Sphingobacterium</taxon>
    </lineage>
</organism>
<dbReference type="RefSeq" id="WP_320184561.1">
    <property type="nucleotide sequence ID" value="NZ_CP138332.1"/>
</dbReference>
<keyword evidence="6" id="KW-0378">Hydrolase</keyword>
<keyword evidence="7" id="KW-1185">Reference proteome</keyword>
<gene>
    <name evidence="6" type="primary">bla</name>
    <name evidence="6" type="ORF">ACFS7Y_16885</name>
</gene>
<dbReference type="NCBIfam" id="NF033103">
    <property type="entry name" value="bla_class_A"/>
    <property type="match status" value="1"/>
</dbReference>
<evidence type="ECO:0000256" key="1">
    <source>
        <dbReference type="ARBA" id="ARBA00001526"/>
    </source>
</evidence>
<evidence type="ECO:0000256" key="4">
    <source>
        <dbReference type="SAM" id="SignalP"/>
    </source>
</evidence>
<feature type="signal peptide" evidence="4">
    <location>
        <begin position="1"/>
        <end position="21"/>
    </location>
</feature>
<name>A0ABW6BIF1_9SPHI</name>
<dbReference type="InterPro" id="IPR012338">
    <property type="entry name" value="Beta-lactam/transpept-like"/>
</dbReference>
<dbReference type="EMBL" id="JBHUPB010000011">
    <property type="protein sequence ID" value="MFD2969072.1"/>
    <property type="molecule type" value="Genomic_DNA"/>
</dbReference>
<keyword evidence="4" id="KW-0732">Signal</keyword>
<dbReference type="InterPro" id="IPR045155">
    <property type="entry name" value="Beta-lactam_cat"/>
</dbReference>
<protein>
    <recommendedName>
        <fullName evidence="3">beta-lactamase</fullName>
        <ecNumber evidence="3">3.5.2.6</ecNumber>
    </recommendedName>
</protein>
<comment type="caution">
    <text evidence="6">The sequence shown here is derived from an EMBL/GenBank/DDBJ whole genome shotgun (WGS) entry which is preliminary data.</text>
</comment>
<evidence type="ECO:0000313" key="7">
    <source>
        <dbReference type="Proteomes" id="UP001597525"/>
    </source>
</evidence>
<dbReference type="PANTHER" id="PTHR35333:SF3">
    <property type="entry name" value="BETA-LACTAMASE-TYPE TRANSPEPTIDASE FOLD CONTAINING PROTEIN"/>
    <property type="match status" value="1"/>
</dbReference>
<dbReference type="SUPFAM" id="SSF56601">
    <property type="entry name" value="beta-lactamase/transpeptidase-like"/>
    <property type="match status" value="1"/>
</dbReference>
<sequence length="300" mass="33263">MIKQLLFLGFAVMLGAFSASAQMQALQTQIEAYTQDKDAIVAVAIKRGNESEAVYVRAAEHLPMQSVFKFHIAIVMLTAIDKGQFALQQPVKIKKKDLTPDIWSPLRDKYPEGVTLALSEILRYMLAQSDNVACDILLKMLGGPTKVDRFFKDRRVHDLAIAINEKTMQSNWDMQFMNWTTAAACTDLMRTYLANSQQELSAASHTFLWDVMKTTETGLKRLKGDLPSGTIVAHKTGFSGTRGGITAAVHDAGVIFMPDGIPIFITVFVSQSKADLATNEAIIAAIARMTYDYFTQEKKP</sequence>
<feature type="domain" description="Beta-lactamase class A catalytic" evidence="5">
    <location>
        <begin position="50"/>
        <end position="269"/>
    </location>
</feature>
<comment type="catalytic activity">
    <reaction evidence="1">
        <text>a beta-lactam + H2O = a substituted beta-amino acid</text>
        <dbReference type="Rhea" id="RHEA:20401"/>
        <dbReference type="ChEBI" id="CHEBI:15377"/>
        <dbReference type="ChEBI" id="CHEBI:35627"/>
        <dbReference type="ChEBI" id="CHEBI:140347"/>
        <dbReference type="EC" id="3.5.2.6"/>
    </reaction>
</comment>
<evidence type="ECO:0000256" key="2">
    <source>
        <dbReference type="ARBA" id="ARBA00009009"/>
    </source>
</evidence>
<dbReference type="InterPro" id="IPR000871">
    <property type="entry name" value="Beta-lactam_class-A"/>
</dbReference>
<dbReference type="Pfam" id="PF13354">
    <property type="entry name" value="Beta-lactamase2"/>
    <property type="match status" value="1"/>
</dbReference>
<evidence type="ECO:0000256" key="3">
    <source>
        <dbReference type="ARBA" id="ARBA00012865"/>
    </source>
</evidence>
<dbReference type="EC" id="3.5.2.6" evidence="3"/>
<reference evidence="7" key="1">
    <citation type="journal article" date="2019" name="Int. J. Syst. Evol. Microbiol.">
        <title>The Global Catalogue of Microorganisms (GCM) 10K type strain sequencing project: providing services to taxonomists for standard genome sequencing and annotation.</title>
        <authorList>
            <consortium name="The Broad Institute Genomics Platform"/>
            <consortium name="The Broad Institute Genome Sequencing Center for Infectious Disease"/>
            <person name="Wu L."/>
            <person name="Ma J."/>
        </authorList>
    </citation>
    <scope>NUCLEOTIDE SEQUENCE [LARGE SCALE GENOMIC DNA]</scope>
    <source>
        <strain evidence="7">KCTC 22814</strain>
    </source>
</reference>
<evidence type="ECO:0000259" key="5">
    <source>
        <dbReference type="Pfam" id="PF13354"/>
    </source>
</evidence>